<dbReference type="GO" id="GO:0016042">
    <property type="term" value="P:lipid catabolic process"/>
    <property type="evidence" value="ECO:0007669"/>
    <property type="project" value="InterPro"/>
</dbReference>
<evidence type="ECO:0000313" key="2">
    <source>
        <dbReference type="EMBL" id="CBH46176.1"/>
    </source>
</evidence>
<dbReference type="Gene3D" id="1.10.260.130">
    <property type="match status" value="1"/>
</dbReference>
<accession>A0A3S5Y0W2</accession>
<sequence>MIGRWCAAAAAVIGVVVAASPAASADPEFYQPPPSLPGQAGELIRTEPLPLAWQLGNVPAAATRIMYRSNDTHDSANAVTGVFFDPAVPWTGPGPRPLVSMAAGTQGQGDKCAPSRTIGTVLQFTPPSDVIVSYEAVFVGALLSRGIAVVLTDLDGLGTPGTHTYVNRAASAHAVLDAARAAKRLPGTGITPDGPVAFWGYSQGGGASAAAVELAPEYAPELDVRGAFAGAPPADLAATLDRIDGASLSGAVGYTLNGMAQSYPEVRPMIDAELNDRGRQLLADVQDQCVGETRLQYGFQRSESFTRTGEPLSTVLARYPIAAELFAEQRIGNRTPTAPVLIQASVNDDTVPYGQVRQLAKDWCGKGAVVQLSDNTVPPISPGTGLNHALPYPLGIGESLTWVSDRFAGVPAPNSCGTL</sequence>
<keyword evidence="1" id="KW-0732">Signal</keyword>
<dbReference type="Proteomes" id="UP001154400">
    <property type="component" value="Chromosome"/>
</dbReference>
<dbReference type="PANTHER" id="PTHR34853">
    <property type="match status" value="1"/>
</dbReference>
<feature type="chain" id="PRO_5018650603" evidence="1">
    <location>
        <begin position="26"/>
        <end position="419"/>
    </location>
</feature>
<dbReference type="Pfam" id="PF03583">
    <property type="entry name" value="LIP"/>
    <property type="match status" value="1"/>
</dbReference>
<name>A0A3S5Y0W2_RHOH1</name>
<dbReference type="InterPro" id="IPR029058">
    <property type="entry name" value="AB_hydrolase_fold"/>
</dbReference>
<dbReference type="GO" id="GO:0004806">
    <property type="term" value="F:triacylglycerol lipase activity"/>
    <property type="evidence" value="ECO:0007669"/>
    <property type="project" value="InterPro"/>
</dbReference>
<organism evidence="2">
    <name type="scientific">Rhodococcus hoagii (strain 103S)</name>
    <name type="common">Rhodococcus equi</name>
    <dbReference type="NCBI Taxonomy" id="685727"/>
    <lineage>
        <taxon>Bacteria</taxon>
        <taxon>Bacillati</taxon>
        <taxon>Actinomycetota</taxon>
        <taxon>Actinomycetes</taxon>
        <taxon>Mycobacteriales</taxon>
        <taxon>Nocardiaceae</taxon>
        <taxon>Prescottella</taxon>
    </lineage>
</organism>
<dbReference type="InterPro" id="IPR005152">
    <property type="entry name" value="Lipase_secreted"/>
</dbReference>
<dbReference type="PANTHER" id="PTHR34853:SF1">
    <property type="entry name" value="LIPASE 5"/>
    <property type="match status" value="1"/>
</dbReference>
<feature type="signal peptide" evidence="1">
    <location>
        <begin position="1"/>
        <end position="25"/>
    </location>
</feature>
<reference evidence="2" key="1">
    <citation type="journal article" date="2010" name="PLoS Genet.">
        <title>The genome of a pathogenic rhodococcus: cooptive virulence underpinned by key gene acquisitions.</title>
        <authorList>
            <person name="Letek M."/>
            <person name="Gonzalez P."/>
            <person name="Macarthur I."/>
            <person name="Rodriguez H."/>
            <person name="Freeman T.C."/>
            <person name="Valero-Rello A."/>
            <person name="Blanco M."/>
            <person name="Buckley T."/>
            <person name="Cherevach I."/>
            <person name="Fahey R."/>
            <person name="Hapeshi A."/>
            <person name="Holdstock J."/>
            <person name="Leadon D."/>
            <person name="Navas J."/>
            <person name="Ocampo A."/>
            <person name="Quail M.A."/>
            <person name="Sanders M."/>
            <person name="Scortti M.M."/>
            <person name="Prescott J.F."/>
            <person name="Fogarty U."/>
            <person name="Meijer W.G."/>
            <person name="Parkhill J."/>
            <person name="Bentley S.D."/>
            <person name="Vazquez-Boland J.A."/>
        </authorList>
    </citation>
    <scope>NUCLEOTIDE SEQUENCE [LARGE SCALE GENOMIC DNA]</scope>
    <source>
        <strain evidence="2 3">103S</strain>
    </source>
</reference>
<gene>
    <name evidence="2" type="ordered locus">REQ_00150</name>
</gene>
<dbReference type="Gene3D" id="3.40.50.1820">
    <property type="entry name" value="alpha/beta hydrolase"/>
    <property type="match status" value="1"/>
</dbReference>
<dbReference type="RefSeq" id="WP_013414379.1">
    <property type="nucleotide sequence ID" value="NC_014659.1"/>
</dbReference>
<dbReference type="AlphaFoldDB" id="A0A3S5Y0W2"/>
<dbReference type="SUPFAM" id="SSF53474">
    <property type="entry name" value="alpha/beta-Hydrolases"/>
    <property type="match status" value="1"/>
</dbReference>
<evidence type="ECO:0000256" key="1">
    <source>
        <dbReference type="SAM" id="SignalP"/>
    </source>
</evidence>
<protein>
    <submittedName>
        <fullName evidence="2">Secreted lipase</fullName>
    </submittedName>
</protein>
<dbReference type="PIRSF" id="PIRSF029171">
    <property type="entry name" value="Esterase_LipA"/>
    <property type="match status" value="1"/>
</dbReference>
<dbReference type="KEGG" id="req:REQ_00150"/>
<proteinExistence type="predicted"/>
<dbReference type="EMBL" id="FN563149">
    <property type="protein sequence ID" value="CBH46176.1"/>
    <property type="molecule type" value="Genomic_DNA"/>
</dbReference>
<evidence type="ECO:0000313" key="3">
    <source>
        <dbReference type="Proteomes" id="UP000006892"/>
    </source>
</evidence>